<evidence type="ECO:0000313" key="2">
    <source>
        <dbReference type="Proteomes" id="UP000269396"/>
    </source>
</evidence>
<dbReference type="Proteomes" id="UP000269396">
    <property type="component" value="Unassembled WGS sequence"/>
</dbReference>
<proteinExistence type="predicted"/>
<name>A0A183P460_9TREM</name>
<protein>
    <submittedName>
        <fullName evidence="1">Uncharacterized protein</fullName>
    </submittedName>
</protein>
<dbReference type="EMBL" id="UZAL01029458">
    <property type="protein sequence ID" value="VDP48348.1"/>
    <property type="molecule type" value="Genomic_DNA"/>
</dbReference>
<keyword evidence="2" id="KW-1185">Reference proteome</keyword>
<evidence type="ECO:0000313" key="1">
    <source>
        <dbReference type="EMBL" id="VDP48348.1"/>
    </source>
</evidence>
<sequence>MQSLWEKIDSLSHSWNKWYSCEFLGTRSSKI</sequence>
<gene>
    <name evidence="1" type="ORF">SMTD_LOCUS9146</name>
</gene>
<organism evidence="1 2">
    <name type="scientific">Schistosoma mattheei</name>
    <dbReference type="NCBI Taxonomy" id="31246"/>
    <lineage>
        <taxon>Eukaryota</taxon>
        <taxon>Metazoa</taxon>
        <taxon>Spiralia</taxon>
        <taxon>Lophotrochozoa</taxon>
        <taxon>Platyhelminthes</taxon>
        <taxon>Trematoda</taxon>
        <taxon>Digenea</taxon>
        <taxon>Strigeidida</taxon>
        <taxon>Schistosomatoidea</taxon>
        <taxon>Schistosomatidae</taxon>
        <taxon>Schistosoma</taxon>
    </lineage>
</organism>
<reference evidence="1 2" key="1">
    <citation type="submission" date="2018-11" db="EMBL/GenBank/DDBJ databases">
        <authorList>
            <consortium name="Pathogen Informatics"/>
        </authorList>
    </citation>
    <scope>NUCLEOTIDE SEQUENCE [LARGE SCALE GENOMIC DNA]</scope>
    <source>
        <strain>Denwood</strain>
        <strain evidence="2">Zambia</strain>
    </source>
</reference>
<dbReference type="AlphaFoldDB" id="A0A183P460"/>
<accession>A0A183P460</accession>